<comment type="caution">
    <text evidence="1">The sequence shown here is derived from an EMBL/GenBank/DDBJ whole genome shotgun (WGS) entry which is preliminary data.</text>
</comment>
<protein>
    <submittedName>
        <fullName evidence="1">Uncharacterized protein</fullName>
    </submittedName>
</protein>
<evidence type="ECO:0000313" key="2">
    <source>
        <dbReference type="Proteomes" id="UP001165960"/>
    </source>
</evidence>
<proteinExistence type="predicted"/>
<keyword evidence="2" id="KW-1185">Reference proteome</keyword>
<dbReference type="EMBL" id="QTSX02003607">
    <property type="protein sequence ID" value="KAJ9069808.1"/>
    <property type="molecule type" value="Genomic_DNA"/>
</dbReference>
<evidence type="ECO:0000313" key="1">
    <source>
        <dbReference type="EMBL" id="KAJ9069808.1"/>
    </source>
</evidence>
<sequence>NPATAHSRDQSAKLLLALYCFPEAPFGPVHFTEYPPNPAYLKFDSETILIADSLTRTREIEYIGHEGKWYEVPSLLLKDKYNYLTAYFVLVRHPPTRE</sequence>
<dbReference type="Proteomes" id="UP001165960">
    <property type="component" value="Unassembled WGS sequence"/>
</dbReference>
<reference evidence="1" key="1">
    <citation type="submission" date="2022-04" db="EMBL/GenBank/DDBJ databases">
        <title>Genome of the entomopathogenic fungus Entomophthora muscae.</title>
        <authorList>
            <person name="Elya C."/>
            <person name="Lovett B.R."/>
            <person name="Lee E."/>
            <person name="Macias A.M."/>
            <person name="Hajek A.E."/>
            <person name="De Bivort B.L."/>
            <person name="Kasson M.T."/>
            <person name="De Fine Licht H.H."/>
            <person name="Stajich J.E."/>
        </authorList>
    </citation>
    <scope>NUCLEOTIDE SEQUENCE</scope>
    <source>
        <strain evidence="1">Berkeley</strain>
    </source>
</reference>
<accession>A0ACC2T5D1</accession>
<gene>
    <name evidence="1" type="ORF">DSO57_1014692</name>
</gene>
<name>A0ACC2T5D1_9FUNG</name>
<organism evidence="1 2">
    <name type="scientific">Entomophthora muscae</name>
    <dbReference type="NCBI Taxonomy" id="34485"/>
    <lineage>
        <taxon>Eukaryota</taxon>
        <taxon>Fungi</taxon>
        <taxon>Fungi incertae sedis</taxon>
        <taxon>Zoopagomycota</taxon>
        <taxon>Entomophthoromycotina</taxon>
        <taxon>Entomophthoromycetes</taxon>
        <taxon>Entomophthorales</taxon>
        <taxon>Entomophthoraceae</taxon>
        <taxon>Entomophthora</taxon>
    </lineage>
</organism>
<feature type="non-terminal residue" evidence="1">
    <location>
        <position position="1"/>
    </location>
</feature>